<accession>A0A2P4UQW0</accession>
<protein>
    <recommendedName>
        <fullName evidence="3">Sulfotransferase family protein</fullName>
    </recommendedName>
</protein>
<dbReference type="InterPro" id="IPR027417">
    <property type="entry name" value="P-loop_NTPase"/>
</dbReference>
<dbReference type="Gene3D" id="3.40.50.300">
    <property type="entry name" value="P-loop containing nucleotide triphosphate hydrolases"/>
    <property type="match status" value="1"/>
</dbReference>
<evidence type="ECO:0000313" key="1">
    <source>
        <dbReference type="EMBL" id="POM27439.1"/>
    </source>
</evidence>
<dbReference type="EMBL" id="MTBP01000001">
    <property type="protein sequence ID" value="POM27439.1"/>
    <property type="molecule type" value="Genomic_DNA"/>
</dbReference>
<dbReference type="RefSeq" id="WP_103562257.1">
    <property type="nucleotide sequence ID" value="NZ_MTBP01000001.1"/>
</dbReference>
<reference evidence="1 2" key="1">
    <citation type="journal article" date="2017" name="Chemistry">
        <title>Isolation, Biosynthesis and Chemical Modifications of Rubterolones A-F: Rare Tropolone Alkaloids from Actinomadura sp. 5-2.</title>
        <authorList>
            <person name="Guo H."/>
            <person name="Benndorf R."/>
            <person name="Leichnitz D."/>
            <person name="Klassen J.L."/>
            <person name="Vollmers J."/>
            <person name="Gorls H."/>
            <person name="Steinacker M."/>
            <person name="Weigel C."/>
            <person name="Dahse H.M."/>
            <person name="Kaster A.K."/>
            <person name="de Beer Z.W."/>
            <person name="Poulsen M."/>
            <person name="Beemelmanns C."/>
        </authorList>
    </citation>
    <scope>NUCLEOTIDE SEQUENCE [LARGE SCALE GENOMIC DNA]</scope>
    <source>
        <strain evidence="1 2">5-2</strain>
    </source>
</reference>
<comment type="caution">
    <text evidence="1">The sequence shown here is derived from an EMBL/GenBank/DDBJ whole genome shotgun (WGS) entry which is preliminary data.</text>
</comment>
<keyword evidence="2" id="KW-1185">Reference proteome</keyword>
<evidence type="ECO:0000313" key="2">
    <source>
        <dbReference type="Proteomes" id="UP000242367"/>
    </source>
</evidence>
<name>A0A2P4UQW0_9ACTN</name>
<gene>
    <name evidence="1" type="ORF">BTM25_18530</name>
</gene>
<organism evidence="1 2">
    <name type="scientific">Actinomadura rubteroloni</name>
    <dbReference type="NCBI Taxonomy" id="1926885"/>
    <lineage>
        <taxon>Bacteria</taxon>
        <taxon>Bacillati</taxon>
        <taxon>Actinomycetota</taxon>
        <taxon>Actinomycetes</taxon>
        <taxon>Streptosporangiales</taxon>
        <taxon>Thermomonosporaceae</taxon>
        <taxon>Actinomadura</taxon>
    </lineage>
</organism>
<dbReference type="Proteomes" id="UP000242367">
    <property type="component" value="Unassembled WGS sequence"/>
</dbReference>
<evidence type="ECO:0008006" key="3">
    <source>
        <dbReference type="Google" id="ProtNLM"/>
    </source>
</evidence>
<sequence precursor="true">MSAKVILHIGQQKSGTTHLQRILGHCSDGLADAGILFPASLREALPDAIENHERATYGLLGTEYPWVTAERAAEERPRWDALAEKVRDWPGTALISAEALSVIRTDAIRTLVTEFDADAIEVVVTTRPLGRSLPSLWQQHVRNGRVSALGAFFAWLARQREAGERAVEEDQDLHLWRSFALGRLVRRWASVVGPERVTVVVNPGRPHDLLWERFRVAIGAHGVTVADEVHAVRTHESLTLPQAQVMVRLNEAFESAGWDTYAARAVREAIVLRGTVPGPRPGVPESAWRLVESWTEEDLADLRATGARIIGDVAELRFSPERDLHGPITHEQIAEAAAAALLAVADRDRFAPPVPEVPAQRRRVLRVRR</sequence>
<proteinExistence type="predicted"/>
<dbReference type="SUPFAM" id="SSF52540">
    <property type="entry name" value="P-loop containing nucleoside triphosphate hydrolases"/>
    <property type="match status" value="1"/>
</dbReference>
<dbReference type="AlphaFoldDB" id="A0A2P4UQW0"/>